<dbReference type="Pfam" id="PF07635">
    <property type="entry name" value="PSCyt1"/>
    <property type="match status" value="1"/>
</dbReference>
<dbReference type="STRING" id="1841610.A6X21_20500"/>
<name>A0A1C3EHM7_9PLAN</name>
<comment type="caution">
    <text evidence="5">The sequence shown here is derived from an EMBL/GenBank/DDBJ whole genome shotgun (WGS) entry which is preliminary data.</text>
</comment>
<dbReference type="OrthoDB" id="127107at2"/>
<evidence type="ECO:0000259" key="2">
    <source>
        <dbReference type="Pfam" id="PF07583"/>
    </source>
</evidence>
<evidence type="ECO:0000259" key="4">
    <source>
        <dbReference type="Pfam" id="PF07635"/>
    </source>
</evidence>
<dbReference type="Proteomes" id="UP000094828">
    <property type="component" value="Unassembled WGS sequence"/>
</dbReference>
<dbReference type="SUPFAM" id="SSF46626">
    <property type="entry name" value="Cytochrome c"/>
    <property type="match status" value="1"/>
</dbReference>
<dbReference type="AlphaFoldDB" id="A0A1C3EHM7"/>
<feature type="compositionally biased region" description="Polar residues" evidence="1">
    <location>
        <begin position="862"/>
        <end position="871"/>
    </location>
</feature>
<accession>A0A1C3EHM7</accession>
<protein>
    <recommendedName>
        <fullName evidence="7">Cytochrome c domain-containing protein</fullName>
    </recommendedName>
</protein>
<dbReference type="PANTHER" id="PTHR35889:SF3">
    <property type="entry name" value="F-BOX DOMAIN-CONTAINING PROTEIN"/>
    <property type="match status" value="1"/>
</dbReference>
<dbReference type="GO" id="GO:0009055">
    <property type="term" value="F:electron transfer activity"/>
    <property type="evidence" value="ECO:0007669"/>
    <property type="project" value="InterPro"/>
</dbReference>
<feature type="region of interest" description="Disordered" evidence="1">
    <location>
        <begin position="850"/>
        <end position="873"/>
    </location>
</feature>
<gene>
    <name evidence="5" type="ORF">A6X21_20500</name>
</gene>
<dbReference type="InterPro" id="IPR011429">
    <property type="entry name" value="Cyt_c_Planctomycete-type"/>
</dbReference>
<proteinExistence type="predicted"/>
<feature type="domain" description="DUF1553" evidence="3">
    <location>
        <begin position="564"/>
        <end position="820"/>
    </location>
</feature>
<feature type="domain" description="Cytochrome C Planctomycete-type" evidence="4">
    <location>
        <begin position="80"/>
        <end position="138"/>
    </location>
</feature>
<evidence type="ECO:0000256" key="1">
    <source>
        <dbReference type="SAM" id="MobiDB-lite"/>
    </source>
</evidence>
<keyword evidence="6" id="KW-1185">Reference proteome</keyword>
<dbReference type="RefSeq" id="WP_068847235.1">
    <property type="nucleotide sequence ID" value="NZ_LYDR01000063.1"/>
</dbReference>
<dbReference type="Pfam" id="PF07587">
    <property type="entry name" value="PSD1"/>
    <property type="match status" value="1"/>
</dbReference>
<feature type="domain" description="DUF1549" evidence="2">
    <location>
        <begin position="204"/>
        <end position="414"/>
    </location>
</feature>
<organism evidence="5 6">
    <name type="scientific">Planctopirus hydrillae</name>
    <dbReference type="NCBI Taxonomy" id="1841610"/>
    <lineage>
        <taxon>Bacteria</taxon>
        <taxon>Pseudomonadati</taxon>
        <taxon>Planctomycetota</taxon>
        <taxon>Planctomycetia</taxon>
        <taxon>Planctomycetales</taxon>
        <taxon>Planctomycetaceae</taxon>
        <taxon>Planctopirus</taxon>
    </lineage>
</organism>
<feature type="region of interest" description="Disordered" evidence="1">
    <location>
        <begin position="443"/>
        <end position="466"/>
    </location>
</feature>
<evidence type="ECO:0000313" key="6">
    <source>
        <dbReference type="Proteomes" id="UP000094828"/>
    </source>
</evidence>
<dbReference type="EMBL" id="LYDR01000063">
    <property type="protein sequence ID" value="ODA32723.1"/>
    <property type="molecule type" value="Genomic_DNA"/>
</dbReference>
<dbReference type="Pfam" id="PF07583">
    <property type="entry name" value="PSCyt2"/>
    <property type="match status" value="1"/>
</dbReference>
<dbReference type="GO" id="GO:0020037">
    <property type="term" value="F:heme binding"/>
    <property type="evidence" value="ECO:0007669"/>
    <property type="project" value="InterPro"/>
</dbReference>
<dbReference type="InterPro" id="IPR022655">
    <property type="entry name" value="DUF1553"/>
</dbReference>
<sequence>MSFYTKCMTVLAVGMAATGEQLQAQVNAPAATEESRPVVSAQSLVNTQSVADAGSSHDSQLAADLEFFEKKVRPVLVSHCYTCHSADNKAAGGLRVDDYQGLRNGGNRGSAVVPHQPEESLLIQAVRYTGKLKMPPEEKLPDEKIQILEDWIRRGAPWPRIEVSQEVGKGSSDYQELLASHWAWQPLKDVTPPAIPDSNWATDPIDQFVLAGLNDHNLSPVGDADPASLLRRVAYDLTGLPPGDEQLRAFEANPSTENYAKLVDGFLASPAFGEKWGRHWLDVSRFGESTGSARNVPYPQAYKYRNYVIDAFNKDKPFDRFIAEQVAGDLLPYSSESERIENLVATGFLALGVKDVNQRFKVRFVMDNVDEAIDTVTRSVLGVTVSCARCHDHKFDPVSQREYYALAGIFTSTDILAGVRNKMGGGGLDYYDTAALLVISQTKSEPDPEQHQKVEKAQQAVAEAREEFERLRGTPEGLEKGPNGRPRQQMARQKWNRLQAELNLLTDPAHLGEVTLGARDSKQISDTELRLRGEAEQLGPVVPRGFLKLATWEGQPQIAPGRSGRAELAQWLTAPQNAITHRVIVNRVWHHLFGRGIVSTVDNFGLTGDTPSHPELLDYLAHDLIQNGSSLKQLIRRIVLTRTYRLSTENVAAYQQIDPANRWIWRHTPRRLTAEEIRDSILATTQSLDTSRPEKSPAAELKVIEIRNNGPEARNLQVAAENSTVRSVYLPLVRGILPRSLEVFDFAEQGMVTGSRDQTTVATQSLYLLNDPFVRQHSIRLAQSLLDGEDHDDQSRIVHAYRQILGRDPSVTEVNTIIDYLSVYEREARIYLASDTAESSGSVPANQLLAAASSKPEETSPAAGNNPSGATNGALALVNADEMEQNDLPVALKKISIRDSRTAAWGSFIQALYASADFRYLK</sequence>
<evidence type="ECO:0000259" key="3">
    <source>
        <dbReference type="Pfam" id="PF07587"/>
    </source>
</evidence>
<dbReference type="InterPro" id="IPR036909">
    <property type="entry name" value="Cyt_c-like_dom_sf"/>
</dbReference>
<evidence type="ECO:0000313" key="5">
    <source>
        <dbReference type="EMBL" id="ODA32723.1"/>
    </source>
</evidence>
<dbReference type="PANTHER" id="PTHR35889">
    <property type="entry name" value="CYCLOINULO-OLIGOSACCHARIDE FRUCTANOTRANSFERASE-RELATED"/>
    <property type="match status" value="1"/>
</dbReference>
<evidence type="ECO:0008006" key="7">
    <source>
        <dbReference type="Google" id="ProtNLM"/>
    </source>
</evidence>
<reference evidence="5 6" key="1">
    <citation type="submission" date="2016-05" db="EMBL/GenBank/DDBJ databases">
        <title>Genomic and physiological characterization of Planctopirus sp. isolated from fresh water lake.</title>
        <authorList>
            <person name="Subhash Y."/>
            <person name="Ramana C."/>
        </authorList>
    </citation>
    <scope>NUCLEOTIDE SEQUENCE [LARGE SCALE GENOMIC DNA]</scope>
    <source>
        <strain evidence="5 6">JC280</strain>
    </source>
</reference>
<dbReference type="InterPro" id="IPR011444">
    <property type="entry name" value="DUF1549"/>
</dbReference>
<feature type="compositionally biased region" description="Basic and acidic residues" evidence="1">
    <location>
        <begin position="444"/>
        <end position="456"/>
    </location>
</feature>